<organism evidence="2 3">
    <name type="scientific">Puccinia sorghi</name>
    <dbReference type="NCBI Taxonomy" id="27349"/>
    <lineage>
        <taxon>Eukaryota</taxon>
        <taxon>Fungi</taxon>
        <taxon>Dikarya</taxon>
        <taxon>Basidiomycota</taxon>
        <taxon>Pucciniomycotina</taxon>
        <taxon>Pucciniomycetes</taxon>
        <taxon>Pucciniales</taxon>
        <taxon>Pucciniaceae</taxon>
        <taxon>Puccinia</taxon>
    </lineage>
</organism>
<gene>
    <name evidence="2" type="ORF">VP01_6070g2</name>
</gene>
<evidence type="ECO:0000256" key="1">
    <source>
        <dbReference type="SAM" id="MobiDB-lite"/>
    </source>
</evidence>
<sequence>MKFLKSLINHWKKRHPTTLLKENKGHKTIRKSTPRDKPRQRKLQILSNHARSMPPREMKAQFARDGLSFETFKFEWKVKNDYKGVELEEKKYNYSVELEEKKWDHRIKLEEKNLDWENEEKEKDQSFEMAKLEQLASQEHNGKKKRLSDCKICPSS</sequence>
<feature type="region of interest" description="Disordered" evidence="1">
    <location>
        <begin position="22"/>
        <end position="42"/>
    </location>
</feature>
<keyword evidence="3" id="KW-1185">Reference proteome</keyword>
<dbReference type="VEuPathDB" id="FungiDB:VP01_6070g2"/>
<feature type="compositionally biased region" description="Basic residues" evidence="1">
    <location>
        <begin position="24"/>
        <end position="42"/>
    </location>
</feature>
<dbReference type="OrthoDB" id="10543169at2759"/>
<feature type="region of interest" description="Disordered" evidence="1">
    <location>
        <begin position="137"/>
        <end position="156"/>
    </location>
</feature>
<reference evidence="2 3" key="1">
    <citation type="submission" date="2015-08" db="EMBL/GenBank/DDBJ databases">
        <title>Next Generation Sequencing and Analysis of the Genome of Puccinia sorghi L Schw, the Causal Agent of Maize Common Rust.</title>
        <authorList>
            <person name="Rochi L."/>
            <person name="Burguener G."/>
            <person name="Darino M."/>
            <person name="Turjanski A."/>
            <person name="Kreff E."/>
            <person name="Dieguez M.J."/>
            <person name="Sacco F."/>
        </authorList>
    </citation>
    <scope>NUCLEOTIDE SEQUENCE [LARGE SCALE GENOMIC DNA]</scope>
    <source>
        <strain evidence="2 3">RO10H11247</strain>
    </source>
</reference>
<dbReference type="STRING" id="27349.A0A0L6UH59"/>
<dbReference type="Proteomes" id="UP000037035">
    <property type="component" value="Unassembled WGS sequence"/>
</dbReference>
<accession>A0A0L6UH59</accession>
<evidence type="ECO:0000313" key="2">
    <source>
        <dbReference type="EMBL" id="KNZ47879.1"/>
    </source>
</evidence>
<name>A0A0L6UH59_9BASI</name>
<proteinExistence type="predicted"/>
<comment type="caution">
    <text evidence="2">The sequence shown here is derived from an EMBL/GenBank/DDBJ whole genome shotgun (WGS) entry which is preliminary data.</text>
</comment>
<protein>
    <submittedName>
        <fullName evidence="2">Uncharacterized protein</fullName>
    </submittedName>
</protein>
<dbReference type="AlphaFoldDB" id="A0A0L6UH59"/>
<dbReference type="EMBL" id="LAVV01011353">
    <property type="protein sequence ID" value="KNZ47879.1"/>
    <property type="molecule type" value="Genomic_DNA"/>
</dbReference>
<evidence type="ECO:0000313" key="3">
    <source>
        <dbReference type="Proteomes" id="UP000037035"/>
    </source>
</evidence>